<dbReference type="InterPro" id="IPR038078">
    <property type="entry name" value="PhoU-like_sf"/>
</dbReference>
<dbReference type="SUPFAM" id="SSF109755">
    <property type="entry name" value="PhoU-like"/>
    <property type="match status" value="1"/>
</dbReference>
<evidence type="ECO:0000256" key="2">
    <source>
        <dbReference type="PIRNR" id="PIRNR003107"/>
    </source>
</evidence>
<dbReference type="NCBIfam" id="TIGR02135">
    <property type="entry name" value="phoU_full"/>
    <property type="match status" value="1"/>
</dbReference>
<dbReference type="PIRSF" id="PIRSF003107">
    <property type="entry name" value="PhoU"/>
    <property type="match status" value="1"/>
</dbReference>
<evidence type="ECO:0000313" key="5">
    <source>
        <dbReference type="Proteomes" id="UP001634747"/>
    </source>
</evidence>
<protein>
    <recommendedName>
        <fullName evidence="2">Phosphate-specific transport system accessory protein PhoU</fullName>
    </recommendedName>
</protein>
<dbReference type="Proteomes" id="UP001634747">
    <property type="component" value="Unassembled WGS sequence"/>
</dbReference>
<dbReference type="Gene3D" id="1.20.58.220">
    <property type="entry name" value="Phosphate transport system protein phou homolog 2, domain 2"/>
    <property type="match status" value="1"/>
</dbReference>
<keyword evidence="5" id="KW-1185">Reference proteome</keyword>
<reference evidence="4 5" key="1">
    <citation type="submission" date="2024-12" db="EMBL/GenBank/DDBJ databases">
        <authorList>
            <person name="Lee Y."/>
        </authorList>
    </citation>
    <scope>NUCLEOTIDE SEQUENCE [LARGE SCALE GENOMIC DNA]</scope>
    <source>
        <strain evidence="4 5">03SUJ4</strain>
    </source>
</reference>
<dbReference type="InterPro" id="IPR028366">
    <property type="entry name" value="PhoU"/>
</dbReference>
<dbReference type="PANTHER" id="PTHR42930">
    <property type="entry name" value="PHOSPHATE-SPECIFIC TRANSPORT SYSTEM ACCESSORY PROTEIN PHOU"/>
    <property type="match status" value="1"/>
</dbReference>
<comment type="caution">
    <text evidence="4">The sequence shown here is derived from an EMBL/GenBank/DDBJ whole genome shotgun (WGS) entry which is preliminary data.</text>
</comment>
<gene>
    <name evidence="4" type="primary">phoU</name>
    <name evidence="4" type="ORF">ACK2TP_11470</name>
</gene>
<dbReference type="EMBL" id="JBJYXY010000001">
    <property type="protein sequence ID" value="MFN2976382.1"/>
    <property type="molecule type" value="Genomic_DNA"/>
</dbReference>
<accession>A0ABW9KLE7</accession>
<name>A0ABW9KLE7_9BACT</name>
<dbReference type="PANTHER" id="PTHR42930:SF3">
    <property type="entry name" value="PHOSPHATE-SPECIFIC TRANSPORT SYSTEM ACCESSORY PROTEIN PHOU"/>
    <property type="match status" value="1"/>
</dbReference>
<comment type="subunit">
    <text evidence="2">Homodimer.</text>
</comment>
<keyword evidence="2" id="KW-0813">Transport</keyword>
<comment type="function">
    <text evidence="2">Plays a role in the regulation of phosphate uptake.</text>
</comment>
<feature type="domain" description="PhoU" evidence="3">
    <location>
        <begin position="126"/>
        <end position="210"/>
    </location>
</feature>
<keyword evidence="2" id="KW-0963">Cytoplasm</keyword>
<proteinExistence type="inferred from homology"/>
<dbReference type="InterPro" id="IPR026022">
    <property type="entry name" value="PhoU_dom"/>
</dbReference>
<comment type="similarity">
    <text evidence="1 2">Belongs to the PhoU family.</text>
</comment>
<feature type="domain" description="PhoU" evidence="3">
    <location>
        <begin position="18"/>
        <end position="103"/>
    </location>
</feature>
<dbReference type="RefSeq" id="WP_263412138.1">
    <property type="nucleotide sequence ID" value="NZ_BAABBH010000001.1"/>
</dbReference>
<evidence type="ECO:0000256" key="1">
    <source>
        <dbReference type="ARBA" id="ARBA00008107"/>
    </source>
</evidence>
<organism evidence="4 5">
    <name type="scientific">Terriglobus aquaticus</name>
    <dbReference type="NCBI Taxonomy" id="940139"/>
    <lineage>
        <taxon>Bacteria</taxon>
        <taxon>Pseudomonadati</taxon>
        <taxon>Acidobacteriota</taxon>
        <taxon>Terriglobia</taxon>
        <taxon>Terriglobales</taxon>
        <taxon>Acidobacteriaceae</taxon>
        <taxon>Terriglobus</taxon>
    </lineage>
</organism>
<evidence type="ECO:0000313" key="4">
    <source>
        <dbReference type="EMBL" id="MFN2976382.1"/>
    </source>
</evidence>
<sequence length="234" mass="25885">MPRIHFQQQLATLKDKLLAMAALAQQSLELSVEAFLTRDAALCDHVLDIEQAINAAERDVNLMACELFAKQQPMAIDLRFLIAVLRINGDLERISDQAANTVKQCRALMEVEPDGLNPEELPGDIAGMGDIARRMIRNAIRALLNADPDLAEEVLTMDDDIDRLNRDSQAALLDAMQQNPDRTDQALNSIIVCRNLERSADHATNIAEDVIFWVRGSDVRHSFSVSEQASAAVA</sequence>
<dbReference type="Pfam" id="PF01895">
    <property type="entry name" value="PhoU"/>
    <property type="match status" value="2"/>
</dbReference>
<evidence type="ECO:0000259" key="3">
    <source>
        <dbReference type="Pfam" id="PF01895"/>
    </source>
</evidence>
<comment type="subcellular location">
    <subcellularLocation>
        <location evidence="2">Cytoplasm</location>
    </subcellularLocation>
</comment>
<keyword evidence="2" id="KW-0592">Phosphate transport</keyword>